<name>A0AA85J9U8_TRIRE</name>
<evidence type="ECO:0000313" key="2">
    <source>
        <dbReference type="WBParaSite" id="TREG1_140210.2"/>
    </source>
</evidence>
<accession>A0AA85J9U8</accession>
<sequence length="99" mass="10962">LWTSGVTISHSYAPGVVNPKAINTTLYYLASNSPNLLSTQSSGSNSSVIDQYKLRHEGYDQCFRGTYTLTRQLTSILLTSLYHLIHTGDRKKAPVIKDS</sequence>
<organism evidence="1 2">
    <name type="scientific">Trichobilharzia regenti</name>
    <name type="common">Nasal bird schistosome</name>
    <dbReference type="NCBI Taxonomy" id="157069"/>
    <lineage>
        <taxon>Eukaryota</taxon>
        <taxon>Metazoa</taxon>
        <taxon>Spiralia</taxon>
        <taxon>Lophotrochozoa</taxon>
        <taxon>Platyhelminthes</taxon>
        <taxon>Trematoda</taxon>
        <taxon>Digenea</taxon>
        <taxon>Strigeidida</taxon>
        <taxon>Schistosomatoidea</taxon>
        <taxon>Schistosomatidae</taxon>
        <taxon>Trichobilharzia</taxon>
    </lineage>
</organism>
<dbReference type="AlphaFoldDB" id="A0AA85J9U8"/>
<proteinExistence type="predicted"/>
<keyword evidence="1" id="KW-1185">Reference proteome</keyword>
<reference evidence="2" key="2">
    <citation type="submission" date="2023-11" db="UniProtKB">
        <authorList>
            <consortium name="WormBaseParasite"/>
        </authorList>
    </citation>
    <scope>IDENTIFICATION</scope>
</reference>
<protein>
    <submittedName>
        <fullName evidence="2">Uncharacterized protein</fullName>
    </submittedName>
</protein>
<evidence type="ECO:0000313" key="1">
    <source>
        <dbReference type="Proteomes" id="UP000050795"/>
    </source>
</evidence>
<dbReference type="Proteomes" id="UP000050795">
    <property type="component" value="Unassembled WGS sequence"/>
</dbReference>
<dbReference type="WBParaSite" id="TREG1_140210.2">
    <property type="protein sequence ID" value="TREG1_140210.2"/>
    <property type="gene ID" value="TREG1_140210"/>
</dbReference>
<reference evidence="1" key="1">
    <citation type="submission" date="2022-06" db="EMBL/GenBank/DDBJ databases">
        <authorList>
            <person name="Berger JAMES D."/>
            <person name="Berger JAMES D."/>
        </authorList>
    </citation>
    <scope>NUCLEOTIDE SEQUENCE [LARGE SCALE GENOMIC DNA]</scope>
</reference>